<reference evidence="2" key="1">
    <citation type="journal article" date="2013" name="Science">
        <title>Gene transfer from bacteria and archaea facilitated evolution of an extremophilic eukaryote.</title>
        <authorList>
            <person name="Schonknecht G."/>
            <person name="Chen W.H."/>
            <person name="Ternes C.M."/>
            <person name="Barbier G.G."/>
            <person name="Shrestha R.P."/>
            <person name="Stanke M."/>
            <person name="Brautigam A."/>
            <person name="Baker B.J."/>
            <person name="Banfield J.F."/>
            <person name="Garavito R.M."/>
            <person name="Carr K."/>
            <person name="Wilkerson C."/>
            <person name="Rensing S.A."/>
            <person name="Gagneul D."/>
            <person name="Dickenson N.E."/>
            <person name="Oesterhelt C."/>
            <person name="Lercher M.J."/>
            <person name="Weber A.P."/>
        </authorList>
    </citation>
    <scope>NUCLEOTIDE SEQUENCE [LARGE SCALE GENOMIC DNA]</scope>
    <source>
        <strain evidence="2">074W</strain>
    </source>
</reference>
<proteinExistence type="predicted"/>
<dbReference type="Proteomes" id="UP000030680">
    <property type="component" value="Unassembled WGS sequence"/>
</dbReference>
<protein>
    <submittedName>
        <fullName evidence="1">Uncharacterized protein</fullName>
    </submittedName>
</protein>
<name>M2XU07_GALSU</name>
<dbReference type="AlphaFoldDB" id="M2XU07"/>
<evidence type="ECO:0000313" key="2">
    <source>
        <dbReference type="Proteomes" id="UP000030680"/>
    </source>
</evidence>
<dbReference type="GeneID" id="17085838"/>
<dbReference type="Gramene" id="EME26889">
    <property type="protein sequence ID" value="EME26889"/>
    <property type="gene ID" value="Gasu_54640"/>
</dbReference>
<gene>
    <name evidence="1" type="ORF">Gasu_54640</name>
</gene>
<dbReference type="EMBL" id="KB454540">
    <property type="protein sequence ID" value="EME26889.1"/>
    <property type="molecule type" value="Genomic_DNA"/>
</dbReference>
<dbReference type="KEGG" id="gsl:Gasu_54640"/>
<keyword evidence="2" id="KW-1185">Reference proteome</keyword>
<organism evidence="1 2">
    <name type="scientific">Galdieria sulphuraria</name>
    <name type="common">Red alga</name>
    <dbReference type="NCBI Taxonomy" id="130081"/>
    <lineage>
        <taxon>Eukaryota</taxon>
        <taxon>Rhodophyta</taxon>
        <taxon>Bangiophyceae</taxon>
        <taxon>Galdieriales</taxon>
        <taxon>Galdieriaceae</taxon>
        <taxon>Galdieria</taxon>
    </lineage>
</organism>
<accession>M2XU07</accession>
<sequence>MVLVISSEYVSETCVEALPGVVQRIRQKKNSIAGYSNKSTKVFTIQRCKLTPFKVLKSVYLGHTFVG</sequence>
<evidence type="ECO:0000313" key="1">
    <source>
        <dbReference type="EMBL" id="EME26889.1"/>
    </source>
</evidence>
<dbReference type="RefSeq" id="XP_005703409.1">
    <property type="nucleotide sequence ID" value="XM_005703352.1"/>
</dbReference>